<dbReference type="InterPro" id="IPR017871">
    <property type="entry name" value="ABC_transporter-like_CS"/>
</dbReference>
<dbReference type="Pfam" id="PF00005">
    <property type="entry name" value="ABC_tran"/>
    <property type="match status" value="1"/>
</dbReference>
<evidence type="ECO:0000256" key="5">
    <source>
        <dbReference type="ARBA" id="ARBA00022970"/>
    </source>
</evidence>
<accession>A0A6P1YI14</accession>
<dbReference type="GO" id="GO:0016887">
    <property type="term" value="F:ATP hydrolysis activity"/>
    <property type="evidence" value="ECO:0007669"/>
    <property type="project" value="InterPro"/>
</dbReference>
<dbReference type="InterPro" id="IPR052156">
    <property type="entry name" value="BCAA_Transport_ATP-bd_LivF"/>
</dbReference>
<dbReference type="EMBL" id="CP048630">
    <property type="protein sequence ID" value="QIB32968.1"/>
    <property type="molecule type" value="Genomic_DNA"/>
</dbReference>
<protein>
    <submittedName>
        <fullName evidence="7">ATP-binding cassette domain-containing protein</fullName>
    </submittedName>
</protein>
<dbReference type="PANTHER" id="PTHR43820:SF2">
    <property type="entry name" value="ABC TRANSPORTER ATP-BINDING PROTEIN"/>
    <property type="match status" value="1"/>
</dbReference>
<dbReference type="PROSITE" id="PS50893">
    <property type="entry name" value="ABC_TRANSPORTER_2"/>
    <property type="match status" value="1"/>
</dbReference>
<dbReference type="PANTHER" id="PTHR43820">
    <property type="entry name" value="HIGH-AFFINITY BRANCHED-CHAIN AMINO ACID TRANSPORT ATP-BINDING PROTEIN LIVF"/>
    <property type="match status" value="1"/>
</dbReference>
<evidence type="ECO:0000313" key="8">
    <source>
        <dbReference type="Proteomes" id="UP000464751"/>
    </source>
</evidence>
<dbReference type="InterPro" id="IPR027417">
    <property type="entry name" value="P-loop_NTPase"/>
</dbReference>
<dbReference type="InterPro" id="IPR003593">
    <property type="entry name" value="AAA+_ATPase"/>
</dbReference>
<dbReference type="Proteomes" id="UP000464751">
    <property type="component" value="Chromosome"/>
</dbReference>
<dbReference type="SUPFAM" id="SSF52540">
    <property type="entry name" value="P-loop containing nucleoside triphosphate hydrolases"/>
    <property type="match status" value="1"/>
</dbReference>
<name>A0A6P1YI14_9HYPH</name>
<keyword evidence="8" id="KW-1185">Reference proteome</keyword>
<keyword evidence="2" id="KW-0813">Transport</keyword>
<evidence type="ECO:0000256" key="4">
    <source>
        <dbReference type="ARBA" id="ARBA00022840"/>
    </source>
</evidence>
<reference evidence="7 8" key="1">
    <citation type="submission" date="2020-02" db="EMBL/GenBank/DDBJ databases">
        <authorList>
            <person name="Li G."/>
        </authorList>
    </citation>
    <scope>NUCLEOTIDE SEQUENCE [LARGE SCALE GENOMIC DNA]</scope>
    <source>
        <strain evidence="7 8">DSM 102029</strain>
    </source>
</reference>
<keyword evidence="4 7" id="KW-0067">ATP-binding</keyword>
<dbReference type="KEGG" id="apra:G3A50_04010"/>
<sequence length="243" mass="26207">MLKISGLKVDIGGSRVLNGLDLTVGPGELVCLIGRNGAGKTTTFRSIMGYRQPVAGSISFKGQELVGLQTYKIAQLGIGYSPEESDVYADLSVAENIALPTWTRPSTLSEEARVERSLNVFPKLRQYLTRGGAQLSGGERKMVSVARALALDPSLLLLDEPFEGLSPAIIPIISEGVASIRAMGEAVLMAESNVHHVPEYVDRLYVLERGEMIFTGTLEQARRDRAVMRVIAGEIDVGEIAHA</sequence>
<dbReference type="SMART" id="SM00382">
    <property type="entry name" value="AAA"/>
    <property type="match status" value="1"/>
</dbReference>
<keyword evidence="5" id="KW-0029">Amino-acid transport</keyword>
<dbReference type="Gene3D" id="3.40.50.300">
    <property type="entry name" value="P-loop containing nucleotide triphosphate hydrolases"/>
    <property type="match status" value="1"/>
</dbReference>
<feature type="domain" description="ABC transporter" evidence="6">
    <location>
        <begin position="2"/>
        <end position="234"/>
    </location>
</feature>
<evidence type="ECO:0000256" key="3">
    <source>
        <dbReference type="ARBA" id="ARBA00022741"/>
    </source>
</evidence>
<dbReference type="PROSITE" id="PS00211">
    <property type="entry name" value="ABC_TRANSPORTER_1"/>
    <property type="match status" value="1"/>
</dbReference>
<proteinExistence type="inferred from homology"/>
<dbReference type="AlphaFoldDB" id="A0A6P1YI14"/>
<dbReference type="GO" id="GO:0005524">
    <property type="term" value="F:ATP binding"/>
    <property type="evidence" value="ECO:0007669"/>
    <property type="project" value="UniProtKB-KW"/>
</dbReference>
<dbReference type="InterPro" id="IPR003439">
    <property type="entry name" value="ABC_transporter-like_ATP-bd"/>
</dbReference>
<evidence type="ECO:0000259" key="6">
    <source>
        <dbReference type="PROSITE" id="PS50893"/>
    </source>
</evidence>
<comment type="similarity">
    <text evidence="1">Belongs to the ABC transporter superfamily.</text>
</comment>
<evidence type="ECO:0000313" key="7">
    <source>
        <dbReference type="EMBL" id="QIB32968.1"/>
    </source>
</evidence>
<evidence type="ECO:0000256" key="2">
    <source>
        <dbReference type="ARBA" id="ARBA00022448"/>
    </source>
</evidence>
<dbReference type="GO" id="GO:0015807">
    <property type="term" value="P:L-amino acid transport"/>
    <property type="evidence" value="ECO:0007669"/>
    <property type="project" value="TreeGrafter"/>
</dbReference>
<dbReference type="RefSeq" id="WP_163074053.1">
    <property type="nucleotide sequence ID" value="NZ_CP048630.1"/>
</dbReference>
<dbReference type="GO" id="GO:0015658">
    <property type="term" value="F:branched-chain amino acid transmembrane transporter activity"/>
    <property type="evidence" value="ECO:0007669"/>
    <property type="project" value="TreeGrafter"/>
</dbReference>
<keyword evidence="3" id="KW-0547">Nucleotide-binding</keyword>
<gene>
    <name evidence="7" type="ORF">G3A50_04010</name>
</gene>
<organism evidence="7 8">
    <name type="scientific">Ancylobacter pratisalsi</name>
    <dbReference type="NCBI Taxonomy" id="1745854"/>
    <lineage>
        <taxon>Bacteria</taxon>
        <taxon>Pseudomonadati</taxon>
        <taxon>Pseudomonadota</taxon>
        <taxon>Alphaproteobacteria</taxon>
        <taxon>Hyphomicrobiales</taxon>
        <taxon>Xanthobacteraceae</taxon>
        <taxon>Ancylobacter</taxon>
    </lineage>
</organism>
<evidence type="ECO:0000256" key="1">
    <source>
        <dbReference type="ARBA" id="ARBA00005417"/>
    </source>
</evidence>